<name>A0A6S7LQQ4_PARCT</name>
<evidence type="ECO:0000313" key="1">
    <source>
        <dbReference type="EMBL" id="CAB4038409.1"/>
    </source>
</evidence>
<dbReference type="Proteomes" id="UP001152795">
    <property type="component" value="Unassembled WGS sequence"/>
</dbReference>
<dbReference type="AlphaFoldDB" id="A0A6S7LQQ4"/>
<dbReference type="PANTHER" id="PTHR33332">
    <property type="entry name" value="REVERSE TRANSCRIPTASE DOMAIN-CONTAINING PROTEIN"/>
    <property type="match status" value="1"/>
</dbReference>
<reference evidence="1" key="1">
    <citation type="submission" date="2020-04" db="EMBL/GenBank/DDBJ databases">
        <authorList>
            <person name="Alioto T."/>
            <person name="Alioto T."/>
            <person name="Gomez Garrido J."/>
        </authorList>
    </citation>
    <scope>NUCLEOTIDE SEQUENCE</scope>
    <source>
        <strain evidence="1">A484AB</strain>
    </source>
</reference>
<feature type="non-terminal residue" evidence="1">
    <location>
        <position position="118"/>
    </location>
</feature>
<evidence type="ECO:0000313" key="2">
    <source>
        <dbReference type="Proteomes" id="UP001152795"/>
    </source>
</evidence>
<gene>
    <name evidence="1" type="ORF">PACLA_8A060329</name>
</gene>
<accession>A0A6S7LQQ4</accession>
<proteinExistence type="predicted"/>
<comment type="caution">
    <text evidence="1">The sequence shown here is derived from an EMBL/GenBank/DDBJ whole genome shotgun (WGS) entry which is preliminary data.</text>
</comment>
<organism evidence="1 2">
    <name type="scientific">Paramuricea clavata</name>
    <name type="common">Red gorgonian</name>
    <name type="synonym">Violescent sea-whip</name>
    <dbReference type="NCBI Taxonomy" id="317549"/>
    <lineage>
        <taxon>Eukaryota</taxon>
        <taxon>Metazoa</taxon>
        <taxon>Cnidaria</taxon>
        <taxon>Anthozoa</taxon>
        <taxon>Octocorallia</taxon>
        <taxon>Malacalcyonacea</taxon>
        <taxon>Plexauridae</taxon>
        <taxon>Paramuricea</taxon>
    </lineage>
</organism>
<dbReference type="OrthoDB" id="6016580at2759"/>
<feature type="non-terminal residue" evidence="1">
    <location>
        <position position="1"/>
    </location>
</feature>
<sequence>LEITEAAMFADDTSLTATGESSFEIEHKLGMEIQNVKTWLDANKLTLNEEKTEYMLIGSGKRLKQIRNDPIIKIRDHIIKRVYKKKVLGLEIDDKLQWTKHVEKQTKKISCSIAMLRK</sequence>
<keyword evidence="2" id="KW-1185">Reference proteome</keyword>
<dbReference type="EMBL" id="CACRXK020024179">
    <property type="protein sequence ID" value="CAB4038409.1"/>
    <property type="molecule type" value="Genomic_DNA"/>
</dbReference>
<protein>
    <submittedName>
        <fullName evidence="1">Uncharacterized protein</fullName>
    </submittedName>
</protein>